<gene>
    <name evidence="1" type="ORF">PV04_07080</name>
</gene>
<proteinExistence type="predicted"/>
<name>A0A0D2E0H3_9EURO</name>
<dbReference type="AlphaFoldDB" id="A0A0D2E0H3"/>
<reference evidence="1 2" key="1">
    <citation type="submission" date="2015-01" db="EMBL/GenBank/DDBJ databases">
        <title>The Genome Sequence of Capronia semiimmersa CBS27337.</title>
        <authorList>
            <consortium name="The Broad Institute Genomics Platform"/>
            <person name="Cuomo C."/>
            <person name="de Hoog S."/>
            <person name="Gorbushina A."/>
            <person name="Stielow B."/>
            <person name="Teixiera M."/>
            <person name="Abouelleil A."/>
            <person name="Chapman S.B."/>
            <person name="Priest M."/>
            <person name="Young S.K."/>
            <person name="Wortman J."/>
            <person name="Nusbaum C."/>
            <person name="Birren B."/>
        </authorList>
    </citation>
    <scope>NUCLEOTIDE SEQUENCE [LARGE SCALE GENOMIC DNA]</scope>
    <source>
        <strain evidence="1 2">CBS 27337</strain>
    </source>
</reference>
<sequence length="125" mass="13601">MTTRYGAAVAPRAMPLQLPGDSFTIDGRQAKTLLFSCQDDFRPAEHPGHEAFVASAWLRQVAGLCQVAKQTKTIGALASERRTVDSWLETDNSVNASLSLYGVKSINSLDVRHDNESKIPPALDC</sequence>
<keyword evidence="2" id="KW-1185">Reference proteome</keyword>
<dbReference type="EMBL" id="KN846959">
    <property type="protein sequence ID" value="KIW67862.1"/>
    <property type="molecule type" value="Genomic_DNA"/>
</dbReference>
<organism evidence="1 2">
    <name type="scientific">Phialophora macrospora</name>
    <dbReference type="NCBI Taxonomy" id="1851006"/>
    <lineage>
        <taxon>Eukaryota</taxon>
        <taxon>Fungi</taxon>
        <taxon>Dikarya</taxon>
        <taxon>Ascomycota</taxon>
        <taxon>Pezizomycotina</taxon>
        <taxon>Eurotiomycetes</taxon>
        <taxon>Chaetothyriomycetidae</taxon>
        <taxon>Chaetothyriales</taxon>
        <taxon>Herpotrichiellaceae</taxon>
        <taxon>Phialophora</taxon>
    </lineage>
</organism>
<accession>A0A0D2E0H3</accession>
<evidence type="ECO:0000313" key="2">
    <source>
        <dbReference type="Proteomes" id="UP000054266"/>
    </source>
</evidence>
<protein>
    <submittedName>
        <fullName evidence="1">Uncharacterized protein</fullName>
    </submittedName>
</protein>
<evidence type="ECO:0000313" key="1">
    <source>
        <dbReference type="EMBL" id="KIW67862.1"/>
    </source>
</evidence>
<dbReference type="HOGENOM" id="CLU_1992345_0_0_1"/>
<dbReference type="Proteomes" id="UP000054266">
    <property type="component" value="Unassembled WGS sequence"/>
</dbReference>